<dbReference type="InterPro" id="IPR036097">
    <property type="entry name" value="HisK_dim/P_sf"/>
</dbReference>
<dbReference type="PROSITE" id="PS50109">
    <property type="entry name" value="HIS_KIN"/>
    <property type="match status" value="1"/>
</dbReference>
<dbReference type="InterPro" id="IPR005467">
    <property type="entry name" value="His_kinase_dom"/>
</dbReference>
<dbReference type="SMART" id="SM00388">
    <property type="entry name" value="HisKA"/>
    <property type="match status" value="1"/>
</dbReference>
<comment type="subcellular location">
    <subcellularLocation>
        <location evidence="2">Cell membrane</location>
        <topology evidence="2">Multi-pass membrane protein</topology>
    </subcellularLocation>
</comment>
<dbReference type="CDD" id="cd00082">
    <property type="entry name" value="HisKA"/>
    <property type="match status" value="1"/>
</dbReference>
<evidence type="ECO:0000256" key="8">
    <source>
        <dbReference type="ARBA" id="ARBA00022741"/>
    </source>
</evidence>
<dbReference type="SUPFAM" id="SSF55874">
    <property type="entry name" value="ATPase domain of HSP90 chaperone/DNA topoisomerase II/histidine kinase"/>
    <property type="match status" value="1"/>
</dbReference>
<dbReference type="GO" id="GO:0005886">
    <property type="term" value="C:plasma membrane"/>
    <property type="evidence" value="ECO:0007669"/>
    <property type="project" value="UniProtKB-SubCell"/>
</dbReference>
<evidence type="ECO:0000256" key="5">
    <source>
        <dbReference type="ARBA" id="ARBA00022553"/>
    </source>
</evidence>
<gene>
    <name evidence="16" type="ORF">ENW96_12550</name>
</gene>
<dbReference type="InterPro" id="IPR003594">
    <property type="entry name" value="HATPase_dom"/>
</dbReference>
<dbReference type="InterPro" id="IPR004358">
    <property type="entry name" value="Sig_transdc_His_kin-like_C"/>
</dbReference>
<evidence type="ECO:0000256" key="7">
    <source>
        <dbReference type="ARBA" id="ARBA00022692"/>
    </source>
</evidence>
<dbReference type="Gene3D" id="1.10.287.130">
    <property type="match status" value="1"/>
</dbReference>
<evidence type="ECO:0000256" key="14">
    <source>
        <dbReference type="SAM" id="Phobius"/>
    </source>
</evidence>
<evidence type="ECO:0000256" key="1">
    <source>
        <dbReference type="ARBA" id="ARBA00000085"/>
    </source>
</evidence>
<name>A0A7C3Z2Q1_9BACT</name>
<keyword evidence="8" id="KW-0547">Nucleotide-binding</keyword>
<keyword evidence="6" id="KW-0808">Transferase</keyword>
<evidence type="ECO:0000256" key="9">
    <source>
        <dbReference type="ARBA" id="ARBA00022777"/>
    </source>
</evidence>
<keyword evidence="5" id="KW-0597">Phosphoprotein</keyword>
<dbReference type="Gene3D" id="3.30.565.10">
    <property type="entry name" value="Histidine kinase-like ATPase, C-terminal domain"/>
    <property type="match status" value="1"/>
</dbReference>
<comment type="catalytic activity">
    <reaction evidence="1">
        <text>ATP + protein L-histidine = ADP + protein N-phospho-L-histidine.</text>
        <dbReference type="EC" id="2.7.13.3"/>
    </reaction>
</comment>
<dbReference type="PRINTS" id="PR00344">
    <property type="entry name" value="BCTRLSENSOR"/>
</dbReference>
<evidence type="ECO:0000259" key="15">
    <source>
        <dbReference type="PROSITE" id="PS50109"/>
    </source>
</evidence>
<dbReference type="AlphaFoldDB" id="A0A7C3Z2Q1"/>
<dbReference type="EC" id="2.7.13.3" evidence="3"/>
<evidence type="ECO:0000313" key="16">
    <source>
        <dbReference type="EMBL" id="HGF35187.1"/>
    </source>
</evidence>
<sequence length="606" mass="67740">MNPGRLRGALSLPKTLLFILAGIILLSFLFFTFWQQLNRKVEETLKDQFNRQQLELARKIADNIESYFDFLESELLAFPGRFRLLPPESPGFNAYMADRFQNLRQLGILEIRWYDSDGRLRESWGRPENADPPGPGDRLDPGLLAWANHPDHKGHLYLGLVHKAAHPPWQGRLIMPMATALYATPEASTPYGVLVIIINPLYIAGKVTEGVRSGATGYAWIIDQDGVFLAHYEKSFIGEDALEVRQKRNPAIVFRGLKEIHERLFRGEEGMSVYVSGWHRQKVAEIEKLAAFTPIRFDKGLIRGVTDVADPTRNLWGVALAAPVEEVSGAVRQITHQELFLVALFALALLLGTVSLITVSLNWNKVLAREVKLKTEELLDSQERLLRSERFAAVGEAAAYVSHEIKNPLMVIGGLARQVEKKVDEPGLKEKLHIIQAEVQRLENFLGDLRDFTRPVTPVKQKIDINKIIHEVDALMAEEAKNQGVILEEHLDPKVPPLQADPNQMKQVLLNLMKNAFEALDSGGKVILSSGCEDNRVWFSVQDTGMGMSPEVLKKIFNPFFTTKKKGSGLGLAVINKIVGDHHGTVSVESAPDKGTTFRVDLPLGS</sequence>
<feature type="transmembrane region" description="Helical" evidence="14">
    <location>
        <begin position="15"/>
        <end position="34"/>
    </location>
</feature>
<evidence type="ECO:0000256" key="11">
    <source>
        <dbReference type="ARBA" id="ARBA00022989"/>
    </source>
</evidence>
<dbReference type="SMART" id="SM00387">
    <property type="entry name" value="HATPase_c"/>
    <property type="match status" value="1"/>
</dbReference>
<keyword evidence="13 14" id="KW-0472">Membrane</keyword>
<proteinExistence type="predicted"/>
<protein>
    <recommendedName>
        <fullName evidence="3">histidine kinase</fullName>
        <ecNumber evidence="3">2.7.13.3</ecNumber>
    </recommendedName>
</protein>
<evidence type="ECO:0000256" key="6">
    <source>
        <dbReference type="ARBA" id="ARBA00022679"/>
    </source>
</evidence>
<keyword evidence="7 14" id="KW-0812">Transmembrane</keyword>
<dbReference type="InterPro" id="IPR003661">
    <property type="entry name" value="HisK_dim/P_dom"/>
</dbReference>
<comment type="caution">
    <text evidence="16">The sequence shown here is derived from an EMBL/GenBank/DDBJ whole genome shotgun (WGS) entry which is preliminary data.</text>
</comment>
<organism evidence="16">
    <name type="scientific">Desulfobacca acetoxidans</name>
    <dbReference type="NCBI Taxonomy" id="60893"/>
    <lineage>
        <taxon>Bacteria</taxon>
        <taxon>Pseudomonadati</taxon>
        <taxon>Thermodesulfobacteriota</taxon>
        <taxon>Desulfobaccia</taxon>
        <taxon>Desulfobaccales</taxon>
        <taxon>Desulfobaccaceae</taxon>
        <taxon>Desulfobacca</taxon>
    </lineage>
</organism>
<dbReference type="InterPro" id="IPR036890">
    <property type="entry name" value="HATPase_C_sf"/>
</dbReference>
<dbReference type="GO" id="GO:0005524">
    <property type="term" value="F:ATP binding"/>
    <property type="evidence" value="ECO:0007669"/>
    <property type="project" value="UniProtKB-KW"/>
</dbReference>
<keyword evidence="12" id="KW-0902">Two-component regulatory system</keyword>
<dbReference type="GO" id="GO:0000155">
    <property type="term" value="F:phosphorelay sensor kinase activity"/>
    <property type="evidence" value="ECO:0007669"/>
    <property type="project" value="InterPro"/>
</dbReference>
<keyword evidence="9 16" id="KW-0418">Kinase</keyword>
<evidence type="ECO:0000256" key="3">
    <source>
        <dbReference type="ARBA" id="ARBA00012438"/>
    </source>
</evidence>
<feature type="transmembrane region" description="Helical" evidence="14">
    <location>
        <begin position="339"/>
        <end position="363"/>
    </location>
</feature>
<keyword evidence="4" id="KW-1003">Cell membrane</keyword>
<dbReference type="Gene3D" id="3.30.450.20">
    <property type="entry name" value="PAS domain"/>
    <property type="match status" value="1"/>
</dbReference>
<evidence type="ECO:0000256" key="12">
    <source>
        <dbReference type="ARBA" id="ARBA00023012"/>
    </source>
</evidence>
<evidence type="ECO:0000256" key="2">
    <source>
        <dbReference type="ARBA" id="ARBA00004651"/>
    </source>
</evidence>
<evidence type="ECO:0000256" key="10">
    <source>
        <dbReference type="ARBA" id="ARBA00022840"/>
    </source>
</evidence>
<dbReference type="PANTHER" id="PTHR43065:SF10">
    <property type="entry name" value="PEROXIDE STRESS-ACTIVATED HISTIDINE KINASE MAK3"/>
    <property type="match status" value="1"/>
</dbReference>
<dbReference type="CDD" id="cd12912">
    <property type="entry name" value="PDC2_MCP_like"/>
    <property type="match status" value="1"/>
</dbReference>
<keyword evidence="10" id="KW-0067">ATP-binding</keyword>
<evidence type="ECO:0000256" key="4">
    <source>
        <dbReference type="ARBA" id="ARBA00022475"/>
    </source>
</evidence>
<accession>A0A7C3Z2Q1</accession>
<dbReference type="Pfam" id="PF00512">
    <property type="entry name" value="HisKA"/>
    <property type="match status" value="1"/>
</dbReference>
<dbReference type="SUPFAM" id="SSF47384">
    <property type="entry name" value="Homodimeric domain of signal transducing histidine kinase"/>
    <property type="match status" value="1"/>
</dbReference>
<dbReference type="PANTHER" id="PTHR43065">
    <property type="entry name" value="SENSOR HISTIDINE KINASE"/>
    <property type="match status" value="1"/>
</dbReference>
<dbReference type="Pfam" id="PF02743">
    <property type="entry name" value="dCache_1"/>
    <property type="match status" value="1"/>
</dbReference>
<reference evidence="16" key="1">
    <citation type="journal article" date="2020" name="mSystems">
        <title>Genome- and Community-Level Interaction Insights into Carbon Utilization and Element Cycling Functions of Hydrothermarchaeota in Hydrothermal Sediment.</title>
        <authorList>
            <person name="Zhou Z."/>
            <person name="Liu Y."/>
            <person name="Xu W."/>
            <person name="Pan J."/>
            <person name="Luo Z.H."/>
            <person name="Li M."/>
        </authorList>
    </citation>
    <scope>NUCLEOTIDE SEQUENCE [LARGE SCALE GENOMIC DNA]</scope>
    <source>
        <strain evidence="16">SpSt-897</strain>
    </source>
</reference>
<evidence type="ECO:0000256" key="13">
    <source>
        <dbReference type="ARBA" id="ARBA00023136"/>
    </source>
</evidence>
<keyword evidence="11 14" id="KW-1133">Transmembrane helix</keyword>
<dbReference type="Pfam" id="PF02518">
    <property type="entry name" value="HATPase_c"/>
    <property type="match status" value="1"/>
</dbReference>
<feature type="domain" description="Histidine kinase" evidence="15">
    <location>
        <begin position="400"/>
        <end position="606"/>
    </location>
</feature>
<dbReference type="EMBL" id="DTMF01000306">
    <property type="protein sequence ID" value="HGF35187.1"/>
    <property type="molecule type" value="Genomic_DNA"/>
</dbReference>
<dbReference type="InterPro" id="IPR033479">
    <property type="entry name" value="dCache_1"/>
</dbReference>